<accession>A0ABN3YES9</accession>
<comment type="caution">
    <text evidence="2">The sequence shown here is derived from an EMBL/GenBank/DDBJ whole genome shotgun (WGS) entry which is preliminary data.</text>
</comment>
<reference evidence="2 3" key="1">
    <citation type="journal article" date="2019" name="Int. J. Syst. Evol. Microbiol.">
        <title>The Global Catalogue of Microorganisms (GCM) 10K type strain sequencing project: providing services to taxonomists for standard genome sequencing and annotation.</title>
        <authorList>
            <consortium name="The Broad Institute Genomics Platform"/>
            <consortium name="The Broad Institute Genome Sequencing Center for Infectious Disease"/>
            <person name="Wu L."/>
            <person name="Ma J."/>
        </authorList>
    </citation>
    <scope>NUCLEOTIDE SEQUENCE [LARGE SCALE GENOMIC DNA]</scope>
    <source>
        <strain evidence="2 3">JCM 9091</strain>
    </source>
</reference>
<proteinExistence type="predicted"/>
<organism evidence="2 3">
    <name type="scientific">Streptomyces glomeratus</name>
    <dbReference type="NCBI Taxonomy" id="284452"/>
    <lineage>
        <taxon>Bacteria</taxon>
        <taxon>Bacillati</taxon>
        <taxon>Actinomycetota</taxon>
        <taxon>Actinomycetes</taxon>
        <taxon>Kitasatosporales</taxon>
        <taxon>Streptomycetaceae</taxon>
        <taxon>Streptomyces</taxon>
    </lineage>
</organism>
<feature type="compositionally biased region" description="Low complexity" evidence="1">
    <location>
        <begin position="118"/>
        <end position="141"/>
    </location>
</feature>
<dbReference type="Gene3D" id="3.40.50.300">
    <property type="entry name" value="P-loop containing nucleotide triphosphate hydrolases"/>
    <property type="match status" value="1"/>
</dbReference>
<feature type="region of interest" description="Disordered" evidence="1">
    <location>
        <begin position="108"/>
        <end position="192"/>
    </location>
</feature>
<dbReference type="Pfam" id="PF13671">
    <property type="entry name" value="AAA_33"/>
    <property type="match status" value="1"/>
</dbReference>
<gene>
    <name evidence="2" type="ORF">GCM10010448_04190</name>
</gene>
<evidence type="ECO:0000256" key="1">
    <source>
        <dbReference type="SAM" id="MobiDB-lite"/>
    </source>
</evidence>
<dbReference type="PANTHER" id="PTHR37807:SF3">
    <property type="entry name" value="OS07G0160300 PROTEIN"/>
    <property type="match status" value="1"/>
</dbReference>
<evidence type="ECO:0000313" key="2">
    <source>
        <dbReference type="EMBL" id="GAA3025494.1"/>
    </source>
</evidence>
<dbReference type="Proteomes" id="UP001501532">
    <property type="component" value="Unassembled WGS sequence"/>
</dbReference>
<dbReference type="PANTHER" id="PTHR37807">
    <property type="entry name" value="OS07G0160300 PROTEIN"/>
    <property type="match status" value="1"/>
</dbReference>
<dbReference type="SUPFAM" id="SSF52540">
    <property type="entry name" value="P-loop containing nucleoside triphosphate hydrolases"/>
    <property type="match status" value="1"/>
</dbReference>
<evidence type="ECO:0000313" key="3">
    <source>
        <dbReference type="Proteomes" id="UP001501532"/>
    </source>
</evidence>
<evidence type="ECO:0008006" key="4">
    <source>
        <dbReference type="Google" id="ProtNLM"/>
    </source>
</evidence>
<dbReference type="InterPro" id="IPR027417">
    <property type="entry name" value="P-loop_NTPase"/>
</dbReference>
<keyword evidence="3" id="KW-1185">Reference proteome</keyword>
<feature type="compositionally biased region" description="Basic residues" evidence="1">
    <location>
        <begin position="182"/>
        <end position="192"/>
    </location>
</feature>
<protein>
    <recommendedName>
        <fullName evidence="4">Adenylyl-sulfate kinase</fullName>
    </recommendedName>
</protein>
<sequence>MLIVMGGLPGTGKTTFARLLAARIGAVHLRADTIEQAIVRSGVARHPVGPVGYVVGYALAGEHLRQGLTVIAESANPLSVTHDAWRDTAAGTGVRVVEVEVVCSHPAEHRRRVTSRSADTPDLPAAGLAAGRRPGVRAVGPRARRRRHRGTEPATVTGCAPSRPGIGLRQRSSAVGAETRRAAPKRSRAAGR</sequence>
<name>A0ABN3YES9_9ACTN</name>
<dbReference type="EMBL" id="BAAAUF010000002">
    <property type="protein sequence ID" value="GAA3025494.1"/>
    <property type="molecule type" value="Genomic_DNA"/>
</dbReference>